<dbReference type="KEGG" id="fil:BN1229_v1_2783"/>
<accession>A0A0D6JJ01</accession>
<dbReference type="GO" id="GO:0015920">
    <property type="term" value="P:lipopolysaccharide transport"/>
    <property type="evidence" value="ECO:0007669"/>
    <property type="project" value="TreeGrafter"/>
</dbReference>
<dbReference type="EMBL" id="LN829119">
    <property type="protein sequence ID" value="CPR21622.1"/>
    <property type="molecule type" value="Genomic_DNA"/>
</dbReference>
<evidence type="ECO:0000256" key="4">
    <source>
        <dbReference type="ARBA" id="ARBA00022989"/>
    </source>
</evidence>
<keyword evidence="4 6" id="KW-1133">Transmembrane helix</keyword>
<dbReference type="InterPro" id="IPR030922">
    <property type="entry name" value="LptF"/>
</dbReference>
<comment type="subcellular location">
    <subcellularLocation>
        <location evidence="1">Cell membrane</location>
        <topology evidence="1">Multi-pass membrane protein</topology>
    </subcellularLocation>
</comment>
<dbReference type="Pfam" id="PF03739">
    <property type="entry name" value="LptF_LptG"/>
    <property type="match status" value="1"/>
</dbReference>
<evidence type="ECO:0000313" key="8">
    <source>
        <dbReference type="Proteomes" id="UP000033187"/>
    </source>
</evidence>
<dbReference type="NCBIfam" id="TIGR04407">
    <property type="entry name" value="LptF_YjgP"/>
    <property type="match status" value="1"/>
</dbReference>
<dbReference type="OrthoDB" id="8477889at2"/>
<dbReference type="PANTHER" id="PTHR33529">
    <property type="entry name" value="SLR0882 PROTEIN-RELATED"/>
    <property type="match status" value="1"/>
</dbReference>
<evidence type="ECO:0000256" key="5">
    <source>
        <dbReference type="ARBA" id="ARBA00023136"/>
    </source>
</evidence>
<gene>
    <name evidence="7" type="ORF">YBN1229_v1_3130</name>
</gene>
<evidence type="ECO:0000256" key="2">
    <source>
        <dbReference type="ARBA" id="ARBA00022475"/>
    </source>
</evidence>
<feature type="transmembrane region" description="Helical" evidence="6">
    <location>
        <begin position="86"/>
        <end position="117"/>
    </location>
</feature>
<dbReference type="PANTHER" id="PTHR33529:SF6">
    <property type="entry name" value="YJGP_YJGQ FAMILY PERMEASE"/>
    <property type="match status" value="1"/>
</dbReference>
<feature type="transmembrane region" description="Helical" evidence="6">
    <location>
        <begin position="338"/>
        <end position="359"/>
    </location>
</feature>
<dbReference type="AlphaFoldDB" id="A0A0D6JJ01"/>
<evidence type="ECO:0000256" key="1">
    <source>
        <dbReference type="ARBA" id="ARBA00004651"/>
    </source>
</evidence>
<keyword evidence="3 6" id="KW-0812">Transmembrane</keyword>
<evidence type="ECO:0000256" key="6">
    <source>
        <dbReference type="SAM" id="Phobius"/>
    </source>
</evidence>
<dbReference type="RefSeq" id="WP_046478580.1">
    <property type="nucleotide sequence ID" value="NZ_LN829118.1"/>
</dbReference>
<dbReference type="Proteomes" id="UP000033187">
    <property type="component" value="Chromosome 1"/>
</dbReference>
<evidence type="ECO:0000256" key="3">
    <source>
        <dbReference type="ARBA" id="ARBA00022692"/>
    </source>
</evidence>
<reference evidence="8" key="1">
    <citation type="submission" date="2015-02" db="EMBL/GenBank/DDBJ databases">
        <authorList>
            <person name="Chooi Y.-H."/>
        </authorList>
    </citation>
    <scope>NUCLEOTIDE SEQUENCE [LARGE SCALE GENOMIC DNA]</scope>
    <source>
        <strain evidence="8">strain Y</strain>
    </source>
</reference>
<dbReference type="InterPro" id="IPR005495">
    <property type="entry name" value="LptG/LptF_permease"/>
</dbReference>
<keyword evidence="2" id="KW-1003">Cell membrane</keyword>
<dbReference type="GO" id="GO:0055085">
    <property type="term" value="P:transmembrane transport"/>
    <property type="evidence" value="ECO:0007669"/>
    <property type="project" value="InterPro"/>
</dbReference>
<feature type="transmembrane region" description="Helical" evidence="6">
    <location>
        <begin position="310"/>
        <end position="332"/>
    </location>
</feature>
<evidence type="ECO:0000313" key="7">
    <source>
        <dbReference type="EMBL" id="CPR21622.1"/>
    </source>
</evidence>
<name>A0A0D6JJ01_9HYPH</name>
<feature type="transmembrane region" description="Helical" evidence="6">
    <location>
        <begin position="280"/>
        <end position="298"/>
    </location>
</feature>
<dbReference type="KEGG" id="fiy:BN1229_v1_3130"/>
<keyword evidence="5 6" id="KW-0472">Membrane</keyword>
<organism evidence="7 8">
    <name type="scientific">Candidatus Filomicrobium marinum</name>
    <dbReference type="NCBI Taxonomy" id="1608628"/>
    <lineage>
        <taxon>Bacteria</taxon>
        <taxon>Pseudomonadati</taxon>
        <taxon>Pseudomonadota</taxon>
        <taxon>Alphaproteobacteria</taxon>
        <taxon>Hyphomicrobiales</taxon>
        <taxon>Hyphomicrobiaceae</taxon>
        <taxon>Filomicrobium</taxon>
    </lineage>
</organism>
<feature type="transmembrane region" description="Helical" evidence="6">
    <location>
        <begin position="56"/>
        <end position="74"/>
    </location>
</feature>
<proteinExistence type="predicted"/>
<protein>
    <submittedName>
        <fullName evidence="7">Permease YjgP/YjgQ family protein</fullName>
    </submittedName>
</protein>
<sequence length="410" mass="44636">MSIISKYVFRQAAGALLLILLSLGGIVWIALALKQLNVVTSQGQDGWLLLKMTTLALPNLLAIIAPFAMLIAVMHTLNRLNGDSELIVLTASGATVWTTARPLIALALLVTMAVGFVNHIGMPWSLRLLREYIIQVRTDLLTQVIQPGRFSTAEKGLTFHIRERTPNGDLRGLIINDTRDKKLSQAYLAEVGQIVKQESGAFLVMTDGHILRRAEDSDAAQIIEFQKYAINLAALDENEPSHVDYKPRERYLDELLNPAPDDKTYHAQPGLFRAELHERFANPLYPIAFVLIALAAVGQAKSTRQNRTEGVILGFVAATGVRMGGLAVNNLVALNPVFIPLLYALPILACIAALALVVHNARPRAGPSRLESLRDVVTTAIGTVITSLLGRLRLARPQPAGPGPATSRSR</sequence>
<dbReference type="GO" id="GO:0043190">
    <property type="term" value="C:ATP-binding cassette (ABC) transporter complex"/>
    <property type="evidence" value="ECO:0007669"/>
    <property type="project" value="InterPro"/>
</dbReference>
<keyword evidence="8" id="KW-1185">Reference proteome</keyword>